<keyword evidence="3" id="KW-0131">Cell cycle</keyword>
<dbReference type="GO" id="GO:0051301">
    <property type="term" value="P:cell division"/>
    <property type="evidence" value="ECO:0007669"/>
    <property type="project" value="UniProtKB-KW"/>
</dbReference>
<protein>
    <submittedName>
        <fullName evidence="3">Cell division septation protein DedD</fullName>
    </submittedName>
</protein>
<evidence type="ECO:0000313" key="3">
    <source>
        <dbReference type="EMBL" id="MBB3979755.1"/>
    </source>
</evidence>
<dbReference type="EMBL" id="JACIEE010000013">
    <property type="protein sequence ID" value="MBB3979755.1"/>
    <property type="molecule type" value="Genomic_DNA"/>
</dbReference>
<comment type="caution">
    <text evidence="3">The sequence shown here is derived from an EMBL/GenBank/DDBJ whole genome shotgun (WGS) entry which is preliminary data.</text>
</comment>
<sequence>MKSPWKFLVGLMRRHDKHDAPDVISATSEEASSDSDMIAQTAELEAVPPSTNLELSAPAGASQEGPEHIEDLPTLAAIAAAAAVGKEDQLVVATSEEAEKGPRRRANKRRTEINSTPVQLATPRDHAQELDNEIRRLRLQLEQKLRVQNAQLRQMLARFEV</sequence>
<feature type="region of interest" description="Disordered" evidence="2">
    <location>
        <begin position="16"/>
        <end position="68"/>
    </location>
</feature>
<keyword evidence="3" id="KW-0132">Cell division</keyword>
<feature type="region of interest" description="Disordered" evidence="2">
    <location>
        <begin position="93"/>
        <end position="114"/>
    </location>
</feature>
<name>A0A7W6DFP4_9HYPH</name>
<reference evidence="3 4" key="1">
    <citation type="submission" date="2020-08" db="EMBL/GenBank/DDBJ databases">
        <title>Genomic Encyclopedia of Type Strains, Phase IV (KMG-IV): sequencing the most valuable type-strain genomes for metagenomic binning, comparative biology and taxonomic classification.</title>
        <authorList>
            <person name="Goeker M."/>
        </authorList>
    </citation>
    <scope>NUCLEOTIDE SEQUENCE [LARGE SCALE GENOMIC DNA]</scope>
    <source>
        <strain evidence="3 4">DSM 100211</strain>
    </source>
</reference>
<gene>
    <name evidence="3" type="ORF">GGQ64_005000</name>
</gene>
<dbReference type="AlphaFoldDB" id="A0A7W6DFP4"/>
<accession>A0A7W6DFP4</accession>
<evidence type="ECO:0000256" key="1">
    <source>
        <dbReference type="SAM" id="Coils"/>
    </source>
</evidence>
<evidence type="ECO:0000313" key="4">
    <source>
        <dbReference type="Proteomes" id="UP000574761"/>
    </source>
</evidence>
<keyword evidence="1" id="KW-0175">Coiled coil</keyword>
<dbReference type="RefSeq" id="WP_183807960.1">
    <property type="nucleotide sequence ID" value="NZ_JACIEE010000013.1"/>
</dbReference>
<organism evidence="3 4">
    <name type="scientific">Mycoplana azooxidifex</name>
    <dbReference type="NCBI Taxonomy" id="1636188"/>
    <lineage>
        <taxon>Bacteria</taxon>
        <taxon>Pseudomonadati</taxon>
        <taxon>Pseudomonadota</taxon>
        <taxon>Alphaproteobacteria</taxon>
        <taxon>Hyphomicrobiales</taxon>
        <taxon>Rhizobiaceae</taxon>
        <taxon>Mycoplana</taxon>
    </lineage>
</organism>
<feature type="coiled-coil region" evidence="1">
    <location>
        <begin position="127"/>
        <end position="158"/>
    </location>
</feature>
<proteinExistence type="predicted"/>
<dbReference type="Proteomes" id="UP000574761">
    <property type="component" value="Unassembled WGS sequence"/>
</dbReference>
<keyword evidence="4" id="KW-1185">Reference proteome</keyword>
<feature type="compositionally biased region" description="Low complexity" evidence="2">
    <location>
        <begin position="25"/>
        <end position="36"/>
    </location>
</feature>
<evidence type="ECO:0000256" key="2">
    <source>
        <dbReference type="SAM" id="MobiDB-lite"/>
    </source>
</evidence>